<dbReference type="PRINTS" id="PR01713">
    <property type="entry name" value="NUCEPIMERASE"/>
</dbReference>
<dbReference type="AlphaFoldDB" id="A0A1H4QH45"/>
<dbReference type="InterPro" id="IPR036291">
    <property type="entry name" value="NAD(P)-bd_dom_sf"/>
</dbReference>
<feature type="domain" description="NAD-dependent epimerase/dehydratase" evidence="1">
    <location>
        <begin position="3"/>
        <end position="129"/>
    </location>
</feature>
<dbReference type="InterPro" id="IPR050177">
    <property type="entry name" value="Lipid_A_modif_metabolic_enz"/>
</dbReference>
<dbReference type="SUPFAM" id="SSF51735">
    <property type="entry name" value="NAD(P)-binding Rossmann-fold domains"/>
    <property type="match status" value="1"/>
</dbReference>
<dbReference type="STRING" id="402596.SAMN04489844_1845"/>
<dbReference type="Gene3D" id="3.40.50.720">
    <property type="entry name" value="NAD(P)-binding Rossmann-like Domain"/>
    <property type="match status" value="1"/>
</dbReference>
<dbReference type="Pfam" id="PF01370">
    <property type="entry name" value="Epimerase"/>
    <property type="match status" value="2"/>
</dbReference>
<organism evidence="2 3">
    <name type="scientific">Nocardioides exalbidus</name>
    <dbReference type="NCBI Taxonomy" id="402596"/>
    <lineage>
        <taxon>Bacteria</taxon>
        <taxon>Bacillati</taxon>
        <taxon>Actinomycetota</taxon>
        <taxon>Actinomycetes</taxon>
        <taxon>Propionibacteriales</taxon>
        <taxon>Nocardioidaceae</taxon>
        <taxon>Nocardioides</taxon>
    </lineage>
</organism>
<dbReference type="PANTHER" id="PTHR43245">
    <property type="entry name" value="BIFUNCTIONAL POLYMYXIN RESISTANCE PROTEIN ARNA"/>
    <property type="match status" value="1"/>
</dbReference>
<proteinExistence type="predicted"/>
<dbReference type="RefSeq" id="WP_090968839.1">
    <property type="nucleotide sequence ID" value="NZ_FNRT01000002.1"/>
</dbReference>
<gene>
    <name evidence="2" type="ORF">SAMN04489844_1845</name>
</gene>
<dbReference type="PANTHER" id="PTHR43245:SF13">
    <property type="entry name" value="UDP-D-APIOSE_UDP-D-XYLOSE SYNTHASE 2"/>
    <property type="match status" value="1"/>
</dbReference>
<accession>A0A1H4QH45</accession>
<dbReference type="OrthoDB" id="9801785at2"/>
<reference evidence="3" key="1">
    <citation type="submission" date="2016-10" db="EMBL/GenBank/DDBJ databases">
        <authorList>
            <person name="Varghese N."/>
            <person name="Submissions S."/>
        </authorList>
    </citation>
    <scope>NUCLEOTIDE SEQUENCE [LARGE SCALE GENOMIC DNA]</scope>
    <source>
        <strain evidence="3">DSM 22017</strain>
    </source>
</reference>
<protein>
    <submittedName>
        <fullName evidence="2">dTDP-L-rhamnose 4-epimerase</fullName>
    </submittedName>
</protein>
<evidence type="ECO:0000313" key="3">
    <source>
        <dbReference type="Proteomes" id="UP000198742"/>
    </source>
</evidence>
<evidence type="ECO:0000259" key="1">
    <source>
        <dbReference type="Pfam" id="PF01370"/>
    </source>
</evidence>
<dbReference type="EMBL" id="FNRT01000002">
    <property type="protein sequence ID" value="SEC18899.1"/>
    <property type="molecule type" value="Genomic_DNA"/>
</dbReference>
<keyword evidence="3" id="KW-1185">Reference proteome</keyword>
<feature type="domain" description="NAD-dependent epimerase/dehydratase" evidence="1">
    <location>
        <begin position="169"/>
        <end position="278"/>
    </location>
</feature>
<sequence length="349" mass="36583">MRVLLTGAAGFIGTAIGRRLAEAGHEVVGVDLMLASAHGSSTPPDGVHQLDVRDAGSPEWADLLGGVDAVCHQAALVGAGVRVGDLPAYASHNDVGTTALLAAMHDAGVDRLVLASSMVVYGEGRYACPEHGVQEPPPRSVAALEGGDFENHCPLCDRALGWSLVPEDARLDPRSSYAASKLAQEHYTSSWVRQAGAGAVALRYHNVYGPGMPRDTPYSGVAAMFRSSLERGERPQVYEDGGQVRDFVHVDDVARANVLALEQVVAEDVPRYAAYNVCSGTPVTILDVARQVGAGTGSGIEPEVTGQFRPGDVRHVVASPERARADLGFTASVEPTTGLADFATAPLRT</sequence>
<name>A0A1H4QH45_9ACTN</name>
<dbReference type="InterPro" id="IPR001509">
    <property type="entry name" value="Epimerase_deHydtase"/>
</dbReference>
<evidence type="ECO:0000313" key="2">
    <source>
        <dbReference type="EMBL" id="SEC18899.1"/>
    </source>
</evidence>
<dbReference type="Proteomes" id="UP000198742">
    <property type="component" value="Unassembled WGS sequence"/>
</dbReference>